<evidence type="ECO:0000313" key="2">
    <source>
        <dbReference type="EMBL" id="KPQ35274.1"/>
    </source>
</evidence>
<dbReference type="PANTHER" id="PTHR10098">
    <property type="entry name" value="RAPSYN-RELATED"/>
    <property type="match status" value="1"/>
</dbReference>
<dbReference type="PANTHER" id="PTHR10098:SF112">
    <property type="entry name" value="SLR0380 PROTEIN"/>
    <property type="match status" value="1"/>
</dbReference>
<dbReference type="SMART" id="SM00028">
    <property type="entry name" value="TPR"/>
    <property type="match status" value="6"/>
</dbReference>
<feature type="domain" description="CHAT" evidence="1">
    <location>
        <begin position="596"/>
        <end position="865"/>
    </location>
</feature>
<dbReference type="InterPro" id="IPR024983">
    <property type="entry name" value="CHAT_dom"/>
</dbReference>
<sequence>MFQRSHSAWFRVLRLGLCLLLGFVFACDPAFGHSALWVGHRFNHRFSHIAQAPAAIALAPTPSLMDQGRDAYAAQRFIDAAAAWEEAAASFFDQPLNQALALSYLTTAYQQLNQWEAADRTITQSLERLATLPHSAQRLAVSAQAYNTQGSLQFARGQAQNALQTWQIAADLYAQTGDESRYFNCLLNQVQAQQSRGYYQQARQTLTLLEQRLPQQSPSVQVLGYQRLGQTYRLLGDRAIAQARLQTALNLAQQENLATGAILLGLANVAQAGGDWQGAIALYQQAEQSTQSNIRLKARLNQLSLLAQYQPDAARQLATNLPPELAQMPPGRGQIYAYINTAQSLLQLSSPAETKTAARLLVQAIQYSQNLQDARAEAYARGYLGHAYELSQQWPEAQQLTEQALTLARSLNAADIAYQWHWQLGRLLKQQGQREAALSAYRAAFAALQSLKQDLVAVSDDLQFSFRDSVEPVYRELVDLLLQPGANLANAVPSTDASRLTEARSVIEALQIAELNNFFKTACLEAQQVELEAVSQTATAIIYPIILPDRLEIIASMPGRPLQQFTSPVSEAELAQTLQDWRQNLEKRFTAPEGKALGQQLYRWLIAPMQTALAQTDSQTLVFVLDGALRNTPMAALYDGERYLVEDYAIALSPGLQLLGPRPLQSTQVSALLGGLTESRHGFSALSNVDNEIQTIQALLKSRVLLNQDFTTTALTQQVANADQPIVHLATHAQYSSNLEDTFILAWDRPIPLDELSQLLSTGDQTRLEPIELLVLSACETATGDNRAALGLAGISLQAGARSTLASLWNLDDASGAFFASQFYQALAQPQTTKAEALRQAQRSLLSNPDYRHPIYWAVYVMVGNWL</sequence>
<dbReference type="InterPro" id="IPR011990">
    <property type="entry name" value="TPR-like_helical_dom_sf"/>
</dbReference>
<comment type="caution">
    <text evidence="2">The sequence shown here is derived from an EMBL/GenBank/DDBJ whole genome shotgun (WGS) entry which is preliminary data.</text>
</comment>
<name>A0A0N8KN15_9CYAN</name>
<reference evidence="2 3" key="1">
    <citation type="submission" date="2015-09" db="EMBL/GenBank/DDBJ databases">
        <title>Identification and resolution of microdiversity through metagenomic sequencing of parallel consortia.</title>
        <authorList>
            <person name="Nelson W.C."/>
            <person name="Romine M.F."/>
            <person name="Lindemann S.R."/>
        </authorList>
    </citation>
    <scope>NUCLEOTIDE SEQUENCE [LARGE SCALE GENOMIC DNA]</scope>
    <source>
        <strain evidence="2">Ana</strain>
    </source>
</reference>
<dbReference type="AlphaFoldDB" id="A0A0N8KN15"/>
<dbReference type="STRING" id="1666911.HLUCCA11_11320"/>
<accession>A0A0N8KN15</accession>
<dbReference type="PROSITE" id="PS51257">
    <property type="entry name" value="PROKAR_LIPOPROTEIN"/>
    <property type="match status" value="1"/>
</dbReference>
<dbReference type="PATRIC" id="fig|1666911.3.peg.489"/>
<evidence type="ECO:0000313" key="3">
    <source>
        <dbReference type="Proteomes" id="UP000050465"/>
    </source>
</evidence>
<proteinExistence type="predicted"/>
<dbReference type="Proteomes" id="UP000050465">
    <property type="component" value="Unassembled WGS sequence"/>
</dbReference>
<organism evidence="2 3">
    <name type="scientific">Phormidesmis priestleyi Ana</name>
    <dbReference type="NCBI Taxonomy" id="1666911"/>
    <lineage>
        <taxon>Bacteria</taxon>
        <taxon>Bacillati</taxon>
        <taxon>Cyanobacteriota</taxon>
        <taxon>Cyanophyceae</taxon>
        <taxon>Leptolyngbyales</taxon>
        <taxon>Leptolyngbyaceae</taxon>
        <taxon>Phormidesmis</taxon>
    </lineage>
</organism>
<dbReference type="EMBL" id="LJZR01000013">
    <property type="protein sequence ID" value="KPQ35274.1"/>
    <property type="molecule type" value="Genomic_DNA"/>
</dbReference>
<dbReference type="InterPro" id="IPR019734">
    <property type="entry name" value="TPR_rpt"/>
</dbReference>
<protein>
    <recommendedName>
        <fullName evidence="1">CHAT domain-containing protein</fullName>
    </recommendedName>
</protein>
<dbReference type="Gene3D" id="1.25.40.10">
    <property type="entry name" value="Tetratricopeptide repeat domain"/>
    <property type="match status" value="3"/>
</dbReference>
<dbReference type="Pfam" id="PF12770">
    <property type="entry name" value="CHAT"/>
    <property type="match status" value="1"/>
</dbReference>
<gene>
    <name evidence="2" type="ORF">HLUCCA11_11320</name>
</gene>
<evidence type="ECO:0000259" key="1">
    <source>
        <dbReference type="Pfam" id="PF12770"/>
    </source>
</evidence>
<dbReference type="SUPFAM" id="SSF48452">
    <property type="entry name" value="TPR-like"/>
    <property type="match status" value="3"/>
</dbReference>